<feature type="compositionally biased region" description="Low complexity" evidence="2">
    <location>
        <begin position="41"/>
        <end position="50"/>
    </location>
</feature>
<feature type="compositionally biased region" description="Polar residues" evidence="2">
    <location>
        <begin position="1525"/>
        <end position="1535"/>
    </location>
</feature>
<sequence length="1535" mass="173834">MDAQNAAESDTPKHAGASPQQQNKHERPRRGSGSDSDPKPRSSLRASSPSREPKLKTRESSSLSSSTAARIDDVAGADRDSDAETIVLPGKDGHSPSKVRKVRQEDRSESDADSARGNGQPAASNQGDKNAAGNRPVEGVKKRLPGPVDKDRQPRSKDGASSGLSSAPTSPPHNHSQLRQQLPLPSHRRRRSDAVAAASPSDSEGTHAKPVSSSLRDKLKSGERLLPHKRKAPKAESDDEADQRKARRQRTTSVTLDTGRTLKETKPASKQSHHDPRTRTRSISPHPRQHRRSVSTQLPAHHLSSSLKKKRLPPPLHSADYHSDESSASGSPHPRSAKLRGLATPTVPESHASPVKMAPHKKHLDAHGQTLLARACARGEYDSAKRRLSDRPEDLNVADYAGNTPLQIAAINGCEDIVKLLIDAGCNLDCVNYDKDTPLLDAVDNGHVAVVKLLLDAGVNPRKANVNGEEPIDRVTDDTEHGDEIRALLLAAKKRQGERRRTSEDRHSHDYHDARDSHAPDSPRRSPATTMPTNRRSGTVRSTKTRNDLLYMPLDDKTLRQAAGRGDEETVARILQVKENCDDPESMVAAARGGHDLVIQLLLGLGSANADPAPVKTLQPEFATPMLAAIGQENIKVVELLLEQQEFDPTRKFKGETYYEIARRRQGSNWKEEEHMLKNAYDEYRRTHKDSARAKSPSRRDREREREEKRAKREDAKEDSRPPKRSAASPSREPKKPSAPKSDAPREKRRSDSFTGHGGDDNSQKRGPGRPRKEDNKASNASDREASPAPPTHKVPKPKRTESDATGVSSEGEAVKPRRKLISKGELRDERERQKRGSLASIGSSGAKEPSSPSEPRHEESVDKPKLSEKYHDRTKALKRDESRDRLSVSGDGVSKRHRNSITPDRPSDIDKDEGPVKRRRLEGDSQEKRSLPKRPVSEEAKPRKGSISRDNSSKSSALLPRKHREDDPPKSNHDEREPKRKDSVRNTSGEKSIRVKQEDDDVEMPDADNVKEQAAPRDRRNRENEEEQAKKKEAAEKEDALKEEERRRAKIEERKKREAEEARQREEETKKRKEQEERDRKKREEDEARNKLREKAERERREAEEAAARRREDEARRLEEEKKKLEQEEKKRREEERKKKEEEKRREEEKKKREEEEEQRLREEEERLHKEQERKAAEEARQQREQEERRERERQEQQERREEQERLREEQERARVEKLPPLLRWLCTASNPKTAAVAEKFKYMRAPRFDTIRPETNNTAEGREQWVLNTHIALLLGEKDLSLPKYASWTRVPTSRLAKVSLWRTEWVRYTLFSEKLWELGEQLPGCYGGEAPQSLSYDNKDRLKQDAWEKFQATDMFFVKVSDFMDIVPGIPHLRGIRLGVEYCELMENEQQWASASKWKQDPDAGRYHGLAPRHKYYVNGVMVEEELPTLSQTSRTPFPETRVPRRGLTRAYPEDTDYNALCLTQGLGHLIKDTTSPSPLPNGIHSSPISPTSAPRPKPTMNGTNGHAASDEVKDEAAMDSGITNGINGSTS</sequence>
<dbReference type="PROSITE" id="PS50088">
    <property type="entry name" value="ANK_REPEAT"/>
    <property type="match status" value="2"/>
</dbReference>
<dbReference type="Proteomes" id="UP001140511">
    <property type="component" value="Unassembled WGS sequence"/>
</dbReference>
<feature type="compositionally biased region" description="Basic and acidic residues" evidence="2">
    <location>
        <begin position="148"/>
        <end position="158"/>
    </location>
</feature>
<organism evidence="5 6">
    <name type="scientific">Trichoderma breve</name>
    <dbReference type="NCBI Taxonomy" id="2034170"/>
    <lineage>
        <taxon>Eukaryota</taxon>
        <taxon>Fungi</taxon>
        <taxon>Dikarya</taxon>
        <taxon>Ascomycota</taxon>
        <taxon>Pezizomycotina</taxon>
        <taxon>Sordariomycetes</taxon>
        <taxon>Hypocreomycetidae</taxon>
        <taxon>Hypocreales</taxon>
        <taxon>Hypocreaceae</taxon>
        <taxon>Trichoderma</taxon>
    </lineage>
</organism>
<feature type="compositionally biased region" description="Basic and acidic residues" evidence="2">
    <location>
        <begin position="499"/>
        <end position="524"/>
    </location>
</feature>
<feature type="domain" description="KRIT1 ARM-repeats" evidence="4">
    <location>
        <begin position="538"/>
        <end position="685"/>
    </location>
</feature>
<feature type="compositionally biased region" description="Polar residues" evidence="2">
    <location>
        <begin position="294"/>
        <end position="306"/>
    </location>
</feature>
<dbReference type="Pfam" id="PF24513">
    <property type="entry name" value="DUF7593"/>
    <property type="match status" value="1"/>
</dbReference>
<feature type="repeat" description="ANK" evidence="1">
    <location>
        <begin position="401"/>
        <end position="433"/>
    </location>
</feature>
<feature type="compositionally biased region" description="Basic and acidic residues" evidence="2">
    <location>
        <begin position="260"/>
        <end position="278"/>
    </location>
</feature>
<keyword evidence="1" id="KW-0040">ANK repeat</keyword>
<dbReference type="InterPro" id="IPR056015">
    <property type="entry name" value="DUF7593"/>
</dbReference>
<evidence type="ECO:0000259" key="3">
    <source>
        <dbReference type="Pfam" id="PF24513"/>
    </source>
</evidence>
<dbReference type="EMBL" id="JAOPEN010000003">
    <property type="protein sequence ID" value="KAJ4860392.1"/>
    <property type="molecule type" value="Genomic_DNA"/>
</dbReference>
<feature type="compositionally biased region" description="Basic and acidic residues" evidence="2">
    <location>
        <begin position="964"/>
        <end position="985"/>
    </location>
</feature>
<evidence type="ECO:0000256" key="2">
    <source>
        <dbReference type="SAM" id="MobiDB-lite"/>
    </source>
</evidence>
<dbReference type="GO" id="GO:0005654">
    <property type="term" value="C:nucleoplasm"/>
    <property type="evidence" value="ECO:0007669"/>
    <property type="project" value="TreeGrafter"/>
</dbReference>
<feature type="region of interest" description="Disordered" evidence="2">
    <location>
        <begin position="1476"/>
        <end position="1535"/>
    </location>
</feature>
<feature type="compositionally biased region" description="Basic and acidic residues" evidence="2">
    <location>
        <begin position="102"/>
        <end position="114"/>
    </location>
</feature>
<accession>A0A9W9E8G2</accession>
<feature type="compositionally biased region" description="Basic and acidic residues" evidence="2">
    <location>
        <begin position="823"/>
        <end position="835"/>
    </location>
</feature>
<evidence type="ECO:0000313" key="5">
    <source>
        <dbReference type="EMBL" id="KAJ4860392.1"/>
    </source>
</evidence>
<comment type="caution">
    <text evidence="5">The sequence shown here is derived from an EMBL/GenBank/DDBJ whole genome shotgun (WGS) entry which is preliminary data.</text>
</comment>
<dbReference type="Pfam" id="PF12796">
    <property type="entry name" value="Ank_2"/>
    <property type="match status" value="1"/>
</dbReference>
<evidence type="ECO:0000259" key="4">
    <source>
        <dbReference type="Pfam" id="PF24521"/>
    </source>
</evidence>
<keyword evidence="6" id="KW-1185">Reference proteome</keyword>
<dbReference type="InterPro" id="IPR036770">
    <property type="entry name" value="Ankyrin_rpt-contain_sf"/>
</dbReference>
<feature type="region of interest" description="Disordered" evidence="2">
    <location>
        <begin position="1"/>
        <end position="364"/>
    </location>
</feature>
<gene>
    <name evidence="5" type="ORF">T069G_05380</name>
</gene>
<reference evidence="5" key="1">
    <citation type="submission" date="2022-09" db="EMBL/GenBank/DDBJ databases">
        <title>Chromosome-level assembly of Trichoderma breve T069, a fungus used in development of biopesticide product.</title>
        <authorList>
            <person name="Lin R."/>
            <person name="Liu T."/>
        </authorList>
    </citation>
    <scope>NUCLEOTIDE SEQUENCE</scope>
    <source>
        <strain evidence="5">T069</strain>
    </source>
</reference>
<feature type="compositionally biased region" description="Basic and acidic residues" evidence="2">
    <location>
        <begin position="771"/>
        <end position="786"/>
    </location>
</feature>
<protein>
    <submittedName>
        <fullName evidence="5">Ankyrin repeats (3 copies) domain-containing protein</fullName>
    </submittedName>
</protein>
<dbReference type="PANTHER" id="PTHR24149:SF14">
    <property type="entry name" value="ANKYRIN REPEAT DOMAIN 12"/>
    <property type="match status" value="1"/>
</dbReference>
<feature type="compositionally biased region" description="Basic and acidic residues" evidence="2">
    <location>
        <begin position="743"/>
        <end position="764"/>
    </location>
</feature>
<feature type="compositionally biased region" description="Low complexity" evidence="2">
    <location>
        <begin position="194"/>
        <end position="203"/>
    </location>
</feature>
<dbReference type="InterPro" id="IPR002110">
    <property type="entry name" value="Ankyrin_rpt"/>
</dbReference>
<feature type="compositionally biased region" description="Polar residues" evidence="2">
    <location>
        <begin position="162"/>
        <end position="180"/>
    </location>
</feature>
<dbReference type="InterPro" id="IPR053210">
    <property type="entry name" value="ANKRD12"/>
</dbReference>
<feature type="region of interest" description="Disordered" evidence="2">
    <location>
        <begin position="681"/>
        <end position="1214"/>
    </location>
</feature>
<feature type="compositionally biased region" description="Basic and acidic residues" evidence="2">
    <location>
        <begin position="215"/>
        <end position="226"/>
    </location>
</feature>
<feature type="compositionally biased region" description="Polar residues" evidence="2">
    <location>
        <begin position="527"/>
        <end position="542"/>
    </location>
</feature>
<evidence type="ECO:0000256" key="1">
    <source>
        <dbReference type="PROSITE-ProRule" id="PRU00023"/>
    </source>
</evidence>
<feature type="compositionally biased region" description="Basic and acidic residues" evidence="2">
    <location>
        <begin position="70"/>
        <end position="82"/>
    </location>
</feature>
<dbReference type="InterPro" id="IPR056485">
    <property type="entry name" value="ARM_KRIT1"/>
</dbReference>
<dbReference type="PANTHER" id="PTHR24149">
    <property type="entry name" value="ANKYRIN REPEAT DOMAIN-CONTAINING PROTEIN 12"/>
    <property type="match status" value="1"/>
</dbReference>
<feature type="compositionally biased region" description="Basic and acidic residues" evidence="2">
    <location>
        <begin position="681"/>
        <end position="722"/>
    </location>
</feature>
<feature type="compositionally biased region" description="Basic and acidic residues" evidence="2">
    <location>
        <begin position="1009"/>
        <end position="1214"/>
    </location>
</feature>
<feature type="region of interest" description="Disordered" evidence="2">
    <location>
        <begin position="491"/>
        <end position="544"/>
    </location>
</feature>
<proteinExistence type="predicted"/>
<dbReference type="Gene3D" id="1.25.40.20">
    <property type="entry name" value="Ankyrin repeat-containing domain"/>
    <property type="match status" value="2"/>
</dbReference>
<dbReference type="RefSeq" id="XP_056029448.1">
    <property type="nucleotide sequence ID" value="XM_056172590.1"/>
</dbReference>
<feature type="compositionally biased region" description="Basic and acidic residues" evidence="2">
    <location>
        <begin position="855"/>
        <end position="887"/>
    </location>
</feature>
<feature type="repeat" description="ANK" evidence="1">
    <location>
        <begin position="434"/>
        <end position="466"/>
    </location>
</feature>
<dbReference type="GeneID" id="80867278"/>
<evidence type="ECO:0000313" key="6">
    <source>
        <dbReference type="Proteomes" id="UP001140511"/>
    </source>
</evidence>
<dbReference type="Pfam" id="PF24521">
    <property type="entry name" value="Ank_KRIT1"/>
    <property type="match status" value="1"/>
</dbReference>
<dbReference type="SUPFAM" id="SSF48403">
    <property type="entry name" value="Ankyrin repeat"/>
    <property type="match status" value="1"/>
</dbReference>
<feature type="compositionally biased region" description="Basic and acidic residues" evidence="2">
    <location>
        <begin position="906"/>
        <end position="943"/>
    </location>
</feature>
<name>A0A9W9E8G2_9HYPO</name>
<feature type="compositionally biased region" description="Polar residues" evidence="2">
    <location>
        <begin position="1487"/>
        <end position="1496"/>
    </location>
</feature>
<dbReference type="PROSITE" id="PS50297">
    <property type="entry name" value="ANK_REP_REGION"/>
    <property type="match status" value="2"/>
</dbReference>
<feature type="domain" description="DUF7593" evidence="3">
    <location>
        <begin position="1216"/>
        <end position="1375"/>
    </location>
</feature>
<dbReference type="SMART" id="SM00248">
    <property type="entry name" value="ANK"/>
    <property type="match status" value="4"/>
</dbReference>